<feature type="region of interest" description="Disordered" evidence="5">
    <location>
        <begin position="130"/>
        <end position="170"/>
    </location>
</feature>
<feature type="domain" description="Cyclin C-terminal" evidence="7">
    <location>
        <begin position="489"/>
        <end position="595"/>
    </location>
</feature>
<evidence type="ECO:0000259" key="6">
    <source>
        <dbReference type="SMART" id="SM00385"/>
    </source>
</evidence>
<dbReference type="AlphaFoldDB" id="A0A843U627"/>
<dbReference type="InterPro" id="IPR006671">
    <property type="entry name" value="Cyclin_N"/>
</dbReference>
<dbReference type="PROSITE" id="PS00292">
    <property type="entry name" value="CYCLINS"/>
    <property type="match status" value="1"/>
</dbReference>
<evidence type="ECO:0000313" key="8">
    <source>
        <dbReference type="EMBL" id="MQL78935.1"/>
    </source>
</evidence>
<evidence type="ECO:0000256" key="2">
    <source>
        <dbReference type="ARBA" id="ARBA00023127"/>
    </source>
</evidence>
<keyword evidence="9" id="KW-1185">Reference proteome</keyword>
<comment type="caution">
    <text evidence="8">The sequence shown here is derived from an EMBL/GenBank/DDBJ whole genome shotgun (WGS) entry which is preliminary data.</text>
</comment>
<dbReference type="Pfam" id="PF00134">
    <property type="entry name" value="Cyclin_N"/>
    <property type="match status" value="1"/>
</dbReference>
<evidence type="ECO:0000256" key="5">
    <source>
        <dbReference type="SAM" id="MobiDB-lite"/>
    </source>
</evidence>
<evidence type="ECO:0008006" key="10">
    <source>
        <dbReference type="Google" id="ProtNLM"/>
    </source>
</evidence>
<protein>
    <recommendedName>
        <fullName evidence="10">Cyclin N-terminal domain-containing protein</fullName>
    </recommendedName>
</protein>
<keyword evidence="2 4" id="KW-0195">Cyclin</keyword>
<name>A0A843U627_COLES</name>
<dbReference type="CDD" id="cd20537">
    <property type="entry name" value="CYCLIN_CCNO-like_rpt2"/>
    <property type="match status" value="1"/>
</dbReference>
<feature type="domain" description="Cyclin-like" evidence="6">
    <location>
        <begin position="493"/>
        <end position="575"/>
    </location>
</feature>
<dbReference type="InterPro" id="IPR004367">
    <property type="entry name" value="Cyclin_C-dom"/>
</dbReference>
<feature type="compositionally biased region" description="Basic and acidic residues" evidence="5">
    <location>
        <begin position="102"/>
        <end position="113"/>
    </location>
</feature>
<proteinExistence type="inferred from homology"/>
<dbReference type="Gene3D" id="1.10.472.10">
    <property type="entry name" value="Cyclin-like"/>
    <property type="match status" value="2"/>
</dbReference>
<feature type="region of interest" description="Disordered" evidence="5">
    <location>
        <begin position="88"/>
        <end position="113"/>
    </location>
</feature>
<evidence type="ECO:0000259" key="7">
    <source>
        <dbReference type="SMART" id="SM01332"/>
    </source>
</evidence>
<organism evidence="8 9">
    <name type="scientific">Colocasia esculenta</name>
    <name type="common">Wild taro</name>
    <name type="synonym">Arum esculentum</name>
    <dbReference type="NCBI Taxonomy" id="4460"/>
    <lineage>
        <taxon>Eukaryota</taxon>
        <taxon>Viridiplantae</taxon>
        <taxon>Streptophyta</taxon>
        <taxon>Embryophyta</taxon>
        <taxon>Tracheophyta</taxon>
        <taxon>Spermatophyta</taxon>
        <taxon>Magnoliopsida</taxon>
        <taxon>Liliopsida</taxon>
        <taxon>Araceae</taxon>
        <taxon>Aroideae</taxon>
        <taxon>Colocasieae</taxon>
        <taxon>Colocasia</taxon>
    </lineage>
</organism>
<dbReference type="SMART" id="SM00385">
    <property type="entry name" value="CYCLIN"/>
    <property type="match status" value="2"/>
</dbReference>
<evidence type="ECO:0000256" key="3">
    <source>
        <dbReference type="ARBA" id="ARBA00023306"/>
    </source>
</evidence>
<dbReference type="InterPro" id="IPR048258">
    <property type="entry name" value="Cyclins_cyclin-box"/>
</dbReference>
<evidence type="ECO:0000313" key="9">
    <source>
        <dbReference type="Proteomes" id="UP000652761"/>
    </source>
</evidence>
<feature type="domain" description="Cyclin-like" evidence="6">
    <location>
        <begin position="393"/>
        <end position="480"/>
    </location>
</feature>
<evidence type="ECO:0000256" key="4">
    <source>
        <dbReference type="RuleBase" id="RU000383"/>
    </source>
</evidence>
<gene>
    <name evidence="8" type="ORF">Taro_011359</name>
</gene>
<reference evidence="8" key="1">
    <citation type="submission" date="2017-07" db="EMBL/GenBank/DDBJ databases">
        <title>Taro Niue Genome Assembly and Annotation.</title>
        <authorList>
            <person name="Atibalentja N."/>
            <person name="Keating K."/>
            <person name="Fields C.J."/>
        </authorList>
    </citation>
    <scope>NUCLEOTIDE SEQUENCE</scope>
    <source>
        <strain evidence="8">Niue_2</strain>
        <tissue evidence="8">Leaf</tissue>
    </source>
</reference>
<accession>A0A843U627</accession>
<keyword evidence="3" id="KW-0131">Cell cycle</keyword>
<dbReference type="InterPro" id="IPR013763">
    <property type="entry name" value="Cyclin-like_dom"/>
</dbReference>
<dbReference type="OrthoDB" id="5590282at2759"/>
<feature type="region of interest" description="Disordered" evidence="5">
    <location>
        <begin position="23"/>
        <end position="50"/>
    </location>
</feature>
<dbReference type="SMART" id="SM01332">
    <property type="entry name" value="Cyclin_C"/>
    <property type="match status" value="1"/>
</dbReference>
<evidence type="ECO:0000256" key="1">
    <source>
        <dbReference type="ARBA" id="ARBA00022618"/>
    </source>
</evidence>
<dbReference type="GO" id="GO:0051301">
    <property type="term" value="P:cell division"/>
    <property type="evidence" value="ECO:0007669"/>
    <property type="project" value="UniProtKB-KW"/>
</dbReference>
<dbReference type="PANTHER" id="PTHR10177">
    <property type="entry name" value="CYCLINS"/>
    <property type="match status" value="1"/>
</dbReference>
<dbReference type="Proteomes" id="UP000652761">
    <property type="component" value="Unassembled WGS sequence"/>
</dbReference>
<dbReference type="InterPro" id="IPR036915">
    <property type="entry name" value="Cyclin-like_sf"/>
</dbReference>
<dbReference type="SUPFAM" id="SSF47954">
    <property type="entry name" value="Cyclin-like"/>
    <property type="match status" value="2"/>
</dbReference>
<dbReference type="EMBL" id="NMUH01000424">
    <property type="protein sequence ID" value="MQL78935.1"/>
    <property type="molecule type" value="Genomic_DNA"/>
</dbReference>
<sequence>MSPERAPVAKSRAKRMLQMVTYTKLRPKSPSRKRPRLPPGVDGGSTAPAAEVDCDEEAALSILDEASSSSSCFASEVTFESGTFFAESKNPKTLMSSASHQKSAEKAEGDRLKEGFRRITRSYAKQKEKLRTVDAKGGSRDGRFSFPADPSYSAGDSMHRQVSTGKTDNSVGNAFSGLTTSEMSHVSGELTNGNLKEVTGSRKRHREAPEISDSSCHESVSVTKAREFHEFRLLEQGDRLECEVDLACSEFLSNSEESPGNSSCKDLTLSELGSDLLDEISGFSGHSSFALESPDDCVERFRKNSAPSFLPLFLRLGLEFSRSSSHKAPSGIGDEYAHEFTLMRFEDTDDEENYQRFRSRERRQALLYDYTEEYSSETEHGDLIIQQRLVMVNWMVEHASAEELHCETLFLGVGLMDRFLSRGFFKTEGNLHLLGIACVTLAARLEENQPYNCVRRKFFYVGGNTYGRSEVVAMEWFVQEVLNFQCLHLTTFNFLWFYLKAAKADETVENLAKYLAVLSLPDHERLSFWPSTVAAGLVILASLATDHDSSCNWVMETHVRTKNDDLSECIQETLVGVNKRKRACPASSVGNLVLLILWLHNGRLS</sequence>
<feature type="compositionally biased region" description="Basic residues" evidence="5">
    <location>
        <begin position="25"/>
        <end position="36"/>
    </location>
</feature>
<dbReference type="Pfam" id="PF02984">
    <property type="entry name" value="Cyclin_C"/>
    <property type="match status" value="1"/>
</dbReference>
<feature type="compositionally biased region" description="Polar residues" evidence="5">
    <location>
        <begin position="160"/>
        <end position="170"/>
    </location>
</feature>
<feature type="compositionally biased region" description="Polar residues" evidence="5">
    <location>
        <begin position="91"/>
        <end position="101"/>
    </location>
</feature>
<dbReference type="InterPro" id="IPR039361">
    <property type="entry name" value="Cyclin"/>
</dbReference>
<keyword evidence="1" id="KW-0132">Cell division</keyword>
<comment type="similarity">
    <text evidence="4">Belongs to the cyclin family.</text>
</comment>
<feature type="compositionally biased region" description="Basic and acidic residues" evidence="5">
    <location>
        <begin position="130"/>
        <end position="143"/>
    </location>
</feature>